<keyword evidence="10" id="KW-0636">Prenylation</keyword>
<accession>A0A8H6XFP9</accession>
<dbReference type="InterPro" id="IPR036855">
    <property type="entry name" value="Znf_CCCH_sf"/>
</dbReference>
<evidence type="ECO:0000256" key="14">
    <source>
        <dbReference type="SAM" id="Coils"/>
    </source>
</evidence>
<dbReference type="GO" id="GO:0003723">
    <property type="term" value="F:RNA binding"/>
    <property type="evidence" value="ECO:0007669"/>
    <property type="project" value="UniProtKB-UniRule"/>
</dbReference>
<reference evidence="18" key="1">
    <citation type="submission" date="2020-05" db="EMBL/GenBank/DDBJ databases">
        <title>Mycena genomes resolve the evolution of fungal bioluminescence.</title>
        <authorList>
            <person name="Tsai I.J."/>
        </authorList>
    </citation>
    <scope>NUCLEOTIDE SEQUENCE</scope>
    <source>
        <strain evidence="18">160909Yilan</strain>
    </source>
</reference>
<evidence type="ECO:0000256" key="15">
    <source>
        <dbReference type="SAM" id="MobiDB-lite"/>
    </source>
</evidence>
<keyword evidence="4" id="KW-0547">Nucleotide-binding</keyword>
<evidence type="ECO:0000256" key="9">
    <source>
        <dbReference type="ARBA" id="ARBA00023288"/>
    </source>
</evidence>
<feature type="compositionally biased region" description="Polar residues" evidence="15">
    <location>
        <begin position="555"/>
        <end position="565"/>
    </location>
</feature>
<evidence type="ECO:0000256" key="12">
    <source>
        <dbReference type="PROSITE-ProRule" id="PRU00176"/>
    </source>
</evidence>
<evidence type="ECO:0000256" key="8">
    <source>
        <dbReference type="ARBA" id="ARBA00023134"/>
    </source>
</evidence>
<evidence type="ECO:0000259" key="17">
    <source>
        <dbReference type="PROSITE" id="PS50103"/>
    </source>
</evidence>
<dbReference type="PROSITE" id="PS50102">
    <property type="entry name" value="RRM"/>
    <property type="match status" value="1"/>
</dbReference>
<feature type="compositionally biased region" description="Polar residues" evidence="15">
    <location>
        <begin position="304"/>
        <end position="313"/>
    </location>
</feature>
<feature type="compositionally biased region" description="Basic and acidic residues" evidence="15">
    <location>
        <begin position="329"/>
        <end position="344"/>
    </location>
</feature>
<dbReference type="InterPro" id="IPR012677">
    <property type="entry name" value="Nucleotide-bd_a/b_plait_sf"/>
</dbReference>
<dbReference type="GO" id="GO:0008270">
    <property type="term" value="F:zinc ion binding"/>
    <property type="evidence" value="ECO:0007669"/>
    <property type="project" value="UniProtKB-KW"/>
</dbReference>
<dbReference type="InterPro" id="IPR035979">
    <property type="entry name" value="RBD_domain_sf"/>
</dbReference>
<dbReference type="OrthoDB" id="443401at2759"/>
<dbReference type="Pfam" id="PF00071">
    <property type="entry name" value="Ras"/>
    <property type="match status" value="1"/>
</dbReference>
<dbReference type="Gene3D" id="1.20.1390.10">
    <property type="entry name" value="PWI domain"/>
    <property type="match status" value="1"/>
</dbReference>
<dbReference type="PROSITE" id="PS51421">
    <property type="entry name" value="RAS"/>
    <property type="match status" value="1"/>
</dbReference>
<dbReference type="GO" id="GO:0006397">
    <property type="term" value="P:mRNA processing"/>
    <property type="evidence" value="ECO:0007669"/>
    <property type="project" value="UniProtKB-KW"/>
</dbReference>
<dbReference type="PANTHER" id="PTHR14398">
    <property type="entry name" value="RNA RECOGNITION RRM/RNP DOMAIN"/>
    <property type="match status" value="1"/>
</dbReference>
<proteinExistence type="inferred from homology"/>
<dbReference type="SUPFAM" id="SSF52540">
    <property type="entry name" value="P-loop containing nucleoside triphosphate hydrolases"/>
    <property type="match status" value="1"/>
</dbReference>
<protein>
    <submittedName>
        <fullName evidence="18">Uncharacterized protein</fullName>
    </submittedName>
</protein>
<dbReference type="Gene3D" id="3.30.70.330">
    <property type="match status" value="1"/>
</dbReference>
<feature type="region of interest" description="Disordered" evidence="15">
    <location>
        <begin position="994"/>
        <end position="1051"/>
    </location>
</feature>
<gene>
    <name evidence="18" type="ORF">MSAN_02183200</name>
</gene>
<dbReference type="SMART" id="SM00176">
    <property type="entry name" value="RAN"/>
    <property type="match status" value="1"/>
</dbReference>
<dbReference type="SUPFAM" id="SSF54928">
    <property type="entry name" value="RNA-binding domain, RBD"/>
    <property type="match status" value="1"/>
</dbReference>
<dbReference type="SUPFAM" id="SSF101233">
    <property type="entry name" value="PWI domain"/>
    <property type="match status" value="1"/>
</dbReference>
<dbReference type="FunFam" id="3.40.50.300:FF:000086">
    <property type="entry name" value="Ras-related small GTPase"/>
    <property type="match status" value="1"/>
</dbReference>
<dbReference type="InterPro" id="IPR045137">
    <property type="entry name" value="RBM26/27"/>
</dbReference>
<dbReference type="PROSITE" id="PS51420">
    <property type="entry name" value="RHO"/>
    <property type="match status" value="1"/>
</dbReference>
<dbReference type="Gene3D" id="4.10.1000.10">
    <property type="entry name" value="Zinc finger, CCCH-type"/>
    <property type="match status" value="1"/>
</dbReference>
<dbReference type="EMBL" id="JACAZH010000031">
    <property type="protein sequence ID" value="KAF7339682.1"/>
    <property type="molecule type" value="Genomic_DNA"/>
</dbReference>
<dbReference type="InterPro" id="IPR000571">
    <property type="entry name" value="Znf_CCCH"/>
</dbReference>
<feature type="compositionally biased region" description="Polar residues" evidence="15">
    <location>
        <begin position="998"/>
        <end position="1008"/>
    </location>
</feature>
<keyword evidence="9" id="KW-0449">Lipoprotein</keyword>
<keyword evidence="6 13" id="KW-0862">Zinc</keyword>
<dbReference type="AlphaFoldDB" id="A0A8H6XFP9"/>
<dbReference type="InterPro" id="IPR002483">
    <property type="entry name" value="PWI_dom"/>
</dbReference>
<feature type="domain" description="C3H1-type" evidence="17">
    <location>
        <begin position="414"/>
        <end position="442"/>
    </location>
</feature>
<comment type="similarity">
    <text evidence="1">Belongs to the small GTPase superfamily. Rab family.</text>
</comment>
<dbReference type="GO" id="GO:0003924">
    <property type="term" value="F:GTPase activity"/>
    <property type="evidence" value="ECO:0007669"/>
    <property type="project" value="InterPro"/>
</dbReference>
<evidence type="ECO:0000256" key="11">
    <source>
        <dbReference type="ARBA" id="ARBA00043866"/>
    </source>
</evidence>
<feature type="region of interest" description="Disordered" evidence="15">
    <location>
        <begin position="898"/>
        <end position="919"/>
    </location>
</feature>
<keyword evidence="8" id="KW-0342">GTP-binding</keyword>
<dbReference type="InterPro" id="IPR001806">
    <property type="entry name" value="Small_GTPase"/>
</dbReference>
<organism evidence="18 19">
    <name type="scientific">Mycena sanguinolenta</name>
    <dbReference type="NCBI Taxonomy" id="230812"/>
    <lineage>
        <taxon>Eukaryota</taxon>
        <taxon>Fungi</taxon>
        <taxon>Dikarya</taxon>
        <taxon>Basidiomycota</taxon>
        <taxon>Agaricomycotina</taxon>
        <taxon>Agaricomycetes</taxon>
        <taxon>Agaricomycetidae</taxon>
        <taxon>Agaricales</taxon>
        <taxon>Marasmiineae</taxon>
        <taxon>Mycenaceae</taxon>
        <taxon>Mycena</taxon>
    </lineage>
</organism>
<evidence type="ECO:0000256" key="2">
    <source>
        <dbReference type="ARBA" id="ARBA00022664"/>
    </source>
</evidence>
<evidence type="ECO:0000256" key="6">
    <source>
        <dbReference type="ARBA" id="ARBA00022833"/>
    </source>
</evidence>
<dbReference type="SMART" id="SM00173">
    <property type="entry name" value="RAS"/>
    <property type="match status" value="1"/>
</dbReference>
<keyword evidence="19" id="KW-1185">Reference proteome</keyword>
<dbReference type="Gene3D" id="3.40.50.300">
    <property type="entry name" value="P-loop containing nucleotide triphosphate hydrolases"/>
    <property type="match status" value="1"/>
</dbReference>
<dbReference type="NCBIfam" id="TIGR00231">
    <property type="entry name" value="small_GTP"/>
    <property type="match status" value="1"/>
</dbReference>
<dbReference type="InterPro" id="IPR027417">
    <property type="entry name" value="P-loop_NTPase"/>
</dbReference>
<feature type="domain" description="RRM" evidence="16">
    <location>
        <begin position="643"/>
        <end position="715"/>
    </location>
</feature>
<dbReference type="PANTHER" id="PTHR14398:SF0">
    <property type="entry name" value="ZINC FINGER PROTEIN SWM"/>
    <property type="match status" value="1"/>
</dbReference>
<feature type="compositionally biased region" description="Low complexity" evidence="15">
    <location>
        <begin position="898"/>
        <end position="915"/>
    </location>
</feature>
<feature type="zinc finger region" description="C3H1-type" evidence="13">
    <location>
        <begin position="414"/>
        <end position="442"/>
    </location>
</feature>
<dbReference type="PRINTS" id="PR00449">
    <property type="entry name" value="RASTRNSFRMNG"/>
</dbReference>
<dbReference type="PROSITE" id="PS50103">
    <property type="entry name" value="ZF_C3H1"/>
    <property type="match status" value="1"/>
</dbReference>
<evidence type="ECO:0000256" key="3">
    <source>
        <dbReference type="ARBA" id="ARBA00022723"/>
    </source>
</evidence>
<name>A0A8H6XFP9_9AGAR</name>
<feature type="compositionally biased region" description="Low complexity" evidence="15">
    <location>
        <begin position="577"/>
        <end position="606"/>
    </location>
</feature>
<evidence type="ECO:0000256" key="13">
    <source>
        <dbReference type="PROSITE-ProRule" id="PRU00723"/>
    </source>
</evidence>
<dbReference type="GO" id="GO:0005634">
    <property type="term" value="C:nucleus"/>
    <property type="evidence" value="ECO:0007669"/>
    <property type="project" value="TreeGrafter"/>
</dbReference>
<dbReference type="SMART" id="SM00174">
    <property type="entry name" value="RHO"/>
    <property type="match status" value="1"/>
</dbReference>
<evidence type="ECO:0000313" key="19">
    <source>
        <dbReference type="Proteomes" id="UP000623467"/>
    </source>
</evidence>
<feature type="compositionally biased region" description="Gly residues" evidence="15">
    <location>
        <begin position="612"/>
        <end position="624"/>
    </location>
</feature>
<evidence type="ECO:0000256" key="1">
    <source>
        <dbReference type="ARBA" id="ARBA00006270"/>
    </source>
</evidence>
<dbReference type="InterPro" id="IPR005225">
    <property type="entry name" value="Small_GTP-bd"/>
</dbReference>
<dbReference type="CDD" id="cd01862">
    <property type="entry name" value="Rab7"/>
    <property type="match status" value="1"/>
</dbReference>
<keyword evidence="2" id="KW-0507">mRNA processing</keyword>
<evidence type="ECO:0000313" key="18">
    <source>
        <dbReference type="EMBL" id="KAF7339682.1"/>
    </source>
</evidence>
<dbReference type="SMART" id="SM00175">
    <property type="entry name" value="RAB"/>
    <property type="match status" value="1"/>
</dbReference>
<dbReference type="GO" id="GO:0005525">
    <property type="term" value="F:GTP binding"/>
    <property type="evidence" value="ECO:0007669"/>
    <property type="project" value="UniProtKB-KW"/>
</dbReference>
<dbReference type="InterPro" id="IPR036483">
    <property type="entry name" value="PWI_dom_sf"/>
</dbReference>
<evidence type="ECO:0000256" key="7">
    <source>
        <dbReference type="ARBA" id="ARBA00022884"/>
    </source>
</evidence>
<feature type="region of interest" description="Disordered" evidence="15">
    <location>
        <begin position="532"/>
        <end position="625"/>
    </location>
</feature>
<dbReference type="SMART" id="SM00360">
    <property type="entry name" value="RRM"/>
    <property type="match status" value="1"/>
</dbReference>
<keyword evidence="3 13" id="KW-0479">Metal-binding</keyword>
<sequence length="1051" mass="114274">MGRVLLKVIILGDSGVGKTSLMNQYVNKRFSNQYKATIGADFLTKEVMVDDRLVTMQLWDTAGQERFQSLGVAFYRGADCCVLVYDVNSAKSFETLDSWRDEFLIQASPHDPENFPFVVLGNKIDVEENKRQVTQKRAMTWCQSKGNIPYFETSAKEAINVEQAFQTVAKNALQQEQEESLSDSVPVLDLKNKRSDNPLNSKAASASFLHPRPIYMIFDPATGVHLKPWLVRTLEPICDAEPGALADYILALLKHNVPEAEMRKELAVQLDEFLEKAECTPFIETLFTVLRTKSYLPYGNAPSTSAFPGSSADTGIPIPIPSSSTSPERTLKRSSEYDDRDGRPPAKGPRLSSEGQFSRYSNGRGPDSRSTGGWGARVDRPPPNGYPDSSSQMNQGGMGMSGNGRRPLPYLPPDQKRGICRDYHNNGYCSRGAYCKFSHGDDAVVPGQLFPMNGGGMPFMPMFPGGGGSFGMAGGAGPAYDPHEARMDMRPPPTNGAVRPQPRAPLIPRAQQESGNRMMSGELPVIQDLTPPVHDAPTSPLLDRQRQLPPHLPMQSPSSQMNSLPPENYGGYDPARNGMNGQNPMNGNPGMLGPQMDVDMDMGGPMPHHHPGGGFRGGRGGPRGKGVFNGEVHKFNSERRNDKTLVVEKIPDDKLSLEHVNDWFKRFGTVTNVAIDSSSAKALVSFSTHEEAHAAWKSEDAVFNNRFVKLFWHRPMEGHGQVGARMLAASAPVVANIVKSESALPAAAAATPSRPAAASVRKTPSSASNALAAKQQLLEKQIAEQKTLMAQLSTASPEEKKEIMARLRKLGEEMTAAPATPVVKEDPEKKERERLDKELELHSATAKVEDEENTEDLKAKLERLKAEAASLGLSETGAETSTSWGGSYRPYRGRGRGTRSYYRGAGPMRGGPPRASMKLDNRPKKLVVKGAKEDSTQAVRDWYETTGQVEWVTNVENGDIVVTFRTRSAAEQGLAKGNNISLVGPVQVSWYTGPAVEGNTTSTSSSAPEDTPGIDADGAAQDTHPDSPGGVHEEEVASGWGDAEEDGMGML</sequence>
<keyword evidence="14" id="KW-0175">Coiled coil</keyword>
<dbReference type="Pfam" id="PF00642">
    <property type="entry name" value="zf-CCCH"/>
    <property type="match status" value="1"/>
</dbReference>
<feature type="coiled-coil region" evidence="14">
    <location>
        <begin position="847"/>
        <end position="874"/>
    </location>
</feature>
<dbReference type="SMART" id="SM00356">
    <property type="entry name" value="ZnF_C3H1"/>
    <property type="match status" value="1"/>
</dbReference>
<dbReference type="SUPFAM" id="SSF90229">
    <property type="entry name" value="CCCH zinc finger"/>
    <property type="match status" value="1"/>
</dbReference>
<comment type="caution">
    <text evidence="18">The sequence shown here is derived from an EMBL/GenBank/DDBJ whole genome shotgun (WGS) entry which is preliminary data.</text>
</comment>
<dbReference type="Pfam" id="PF01480">
    <property type="entry name" value="PWI"/>
    <property type="match status" value="1"/>
</dbReference>
<dbReference type="InterPro" id="IPR000504">
    <property type="entry name" value="RRM_dom"/>
</dbReference>
<keyword evidence="7 12" id="KW-0694">RNA-binding</keyword>
<feature type="region of interest" description="Disordered" evidence="15">
    <location>
        <begin position="304"/>
        <end position="411"/>
    </location>
</feature>
<evidence type="ECO:0000256" key="10">
    <source>
        <dbReference type="ARBA" id="ARBA00023289"/>
    </source>
</evidence>
<evidence type="ECO:0000259" key="16">
    <source>
        <dbReference type="PROSITE" id="PS50102"/>
    </source>
</evidence>
<comment type="function">
    <text evidence="11">May be involved in the turnover of nuclear polyadenylated (pA+) RNA.</text>
</comment>
<dbReference type="Proteomes" id="UP000623467">
    <property type="component" value="Unassembled WGS sequence"/>
</dbReference>
<keyword evidence="5 13" id="KW-0863">Zinc-finger</keyword>
<feature type="compositionally biased region" description="Acidic residues" evidence="15">
    <location>
        <begin position="1042"/>
        <end position="1051"/>
    </location>
</feature>
<evidence type="ECO:0000256" key="4">
    <source>
        <dbReference type="ARBA" id="ARBA00022741"/>
    </source>
</evidence>
<evidence type="ECO:0000256" key="5">
    <source>
        <dbReference type="ARBA" id="ARBA00022771"/>
    </source>
</evidence>
<dbReference type="CDD" id="cd12257">
    <property type="entry name" value="RRM1_RBM26_like"/>
    <property type="match status" value="1"/>
</dbReference>
<dbReference type="PROSITE" id="PS51419">
    <property type="entry name" value="RAB"/>
    <property type="match status" value="1"/>
</dbReference>
<dbReference type="GO" id="GO:0005774">
    <property type="term" value="C:vacuolar membrane"/>
    <property type="evidence" value="ECO:0007669"/>
    <property type="project" value="UniProtKB-ARBA"/>
</dbReference>